<dbReference type="Pfam" id="PF03703">
    <property type="entry name" value="bPH_2"/>
    <property type="match status" value="1"/>
</dbReference>
<evidence type="ECO:0000313" key="5">
    <source>
        <dbReference type="Proteomes" id="UP000292087"/>
    </source>
</evidence>
<evidence type="ECO:0000256" key="1">
    <source>
        <dbReference type="SAM" id="MobiDB-lite"/>
    </source>
</evidence>
<feature type="region of interest" description="Disordered" evidence="1">
    <location>
        <begin position="1"/>
        <end position="23"/>
    </location>
</feature>
<evidence type="ECO:0000259" key="3">
    <source>
        <dbReference type="Pfam" id="PF03703"/>
    </source>
</evidence>
<evidence type="ECO:0000256" key="2">
    <source>
        <dbReference type="SAM" id="Phobius"/>
    </source>
</evidence>
<reference evidence="4 5" key="1">
    <citation type="submission" date="2019-02" db="EMBL/GenBank/DDBJ databases">
        <title>WGS of Pseudoxanthomonas species novum from clinical isolates.</title>
        <authorList>
            <person name="Bernier A.-M."/>
            <person name="Bernard K."/>
            <person name="Vachon A."/>
        </authorList>
    </citation>
    <scope>NUCLEOTIDE SEQUENCE [LARGE SCALE GENOMIC DNA]</scope>
    <source>
        <strain evidence="4 5">NML140781</strain>
    </source>
</reference>
<keyword evidence="2" id="KW-1133">Transmembrane helix</keyword>
<evidence type="ECO:0000313" key="4">
    <source>
        <dbReference type="EMBL" id="TAA33770.1"/>
    </source>
</evidence>
<organism evidence="4 5">
    <name type="scientific">Pseudoxanthomonas winnipegensis</name>
    <dbReference type="NCBI Taxonomy" id="2480810"/>
    <lineage>
        <taxon>Bacteria</taxon>
        <taxon>Pseudomonadati</taxon>
        <taxon>Pseudomonadota</taxon>
        <taxon>Gammaproteobacteria</taxon>
        <taxon>Lysobacterales</taxon>
        <taxon>Lysobacteraceae</taxon>
        <taxon>Pseudoxanthomonas</taxon>
    </lineage>
</organism>
<name>A0A4Q8LT10_9GAMM</name>
<feature type="transmembrane region" description="Helical" evidence="2">
    <location>
        <begin position="70"/>
        <end position="86"/>
    </location>
</feature>
<feature type="compositionally biased region" description="Pro residues" evidence="1">
    <location>
        <begin position="1"/>
        <end position="17"/>
    </location>
</feature>
<feature type="domain" description="YdbS-like PH" evidence="3">
    <location>
        <begin position="90"/>
        <end position="168"/>
    </location>
</feature>
<dbReference type="RefSeq" id="WP_130524394.1">
    <property type="nucleotide sequence ID" value="NZ_SHLZ01000005.1"/>
</dbReference>
<comment type="caution">
    <text evidence="4">The sequence shown here is derived from an EMBL/GenBank/DDBJ whole genome shotgun (WGS) entry which is preliminary data.</text>
</comment>
<accession>A0A4Q8LT10</accession>
<keyword evidence="2" id="KW-0472">Membrane</keyword>
<dbReference type="AlphaFoldDB" id="A0A4Q8LT10"/>
<proteinExistence type="predicted"/>
<sequence length="179" mass="19147">MSSSPPLPETAPPPAPAPATALPDGWQALPPRGAGLAALGAFIGTLVAGAFALGVAWLSAPGLTRWLDEGAIAVAVIALGAAVIAYRRHRFIRWRLDAQGFALMQGRLWRSETHVPISRVQHLDVRRGPLDRAARLATLVVHTAGTRLNAVSVSGLDQRDAERLRERLAHQLDRDDDAL</sequence>
<gene>
    <name evidence="4" type="ORF">EA656_15180</name>
</gene>
<dbReference type="InterPro" id="IPR005182">
    <property type="entry name" value="YdbS-like_PH"/>
</dbReference>
<feature type="transmembrane region" description="Helical" evidence="2">
    <location>
        <begin position="36"/>
        <end position="58"/>
    </location>
</feature>
<dbReference type="PANTHER" id="PTHR34473">
    <property type="entry name" value="UPF0699 TRANSMEMBRANE PROTEIN YDBS"/>
    <property type="match status" value="1"/>
</dbReference>
<dbReference type="PANTHER" id="PTHR34473:SF3">
    <property type="entry name" value="TRANSMEMBRANE PROTEIN-RELATED"/>
    <property type="match status" value="1"/>
</dbReference>
<protein>
    <recommendedName>
        <fullName evidence="3">YdbS-like PH domain-containing protein</fullName>
    </recommendedName>
</protein>
<keyword evidence="2" id="KW-0812">Transmembrane</keyword>
<dbReference type="Proteomes" id="UP000292087">
    <property type="component" value="Unassembled WGS sequence"/>
</dbReference>
<dbReference type="EMBL" id="SHMF01000004">
    <property type="protein sequence ID" value="TAA33770.1"/>
    <property type="molecule type" value="Genomic_DNA"/>
</dbReference>